<dbReference type="SMART" id="SM00421">
    <property type="entry name" value="HTH_LUXR"/>
    <property type="match status" value="1"/>
</dbReference>
<dbReference type="InterPro" id="IPR029058">
    <property type="entry name" value="AB_hydrolase_fold"/>
</dbReference>
<dbReference type="InterPro" id="IPR000073">
    <property type="entry name" value="AB_hydrolase_1"/>
</dbReference>
<dbReference type="Gene3D" id="3.40.50.1820">
    <property type="entry name" value="alpha/beta hydrolase"/>
    <property type="match status" value="1"/>
</dbReference>
<dbReference type="InterPro" id="IPR050228">
    <property type="entry name" value="Carboxylesterase_BioH"/>
</dbReference>
<evidence type="ECO:0000259" key="2">
    <source>
        <dbReference type="SMART" id="SM00421"/>
    </source>
</evidence>
<dbReference type="Gene3D" id="1.10.10.10">
    <property type="entry name" value="Winged helix-like DNA-binding domain superfamily/Winged helix DNA-binding domain"/>
    <property type="match status" value="1"/>
</dbReference>
<dbReference type="SUPFAM" id="SSF46894">
    <property type="entry name" value="C-terminal effector domain of the bipartite response regulators"/>
    <property type="match status" value="1"/>
</dbReference>
<evidence type="ECO:0000313" key="4">
    <source>
        <dbReference type="Proteomes" id="UP000530571"/>
    </source>
</evidence>
<dbReference type="SUPFAM" id="SSF53474">
    <property type="entry name" value="alpha/beta-Hydrolases"/>
    <property type="match status" value="1"/>
</dbReference>
<gene>
    <name evidence="3" type="ORF">GGR30_000187</name>
</gene>
<accession>A0A7W6P7L1</accession>
<dbReference type="Pfam" id="PF00561">
    <property type="entry name" value="Abhydrolase_1"/>
    <property type="match status" value="1"/>
</dbReference>
<dbReference type="EMBL" id="JACIDZ010000001">
    <property type="protein sequence ID" value="MBB4120292.1"/>
    <property type="molecule type" value="Genomic_DNA"/>
</dbReference>
<dbReference type="PANTHER" id="PTHR43194">
    <property type="entry name" value="HYDROLASE ALPHA/BETA FOLD FAMILY"/>
    <property type="match status" value="1"/>
</dbReference>
<evidence type="ECO:0000313" key="3">
    <source>
        <dbReference type="EMBL" id="MBB4120292.1"/>
    </source>
</evidence>
<dbReference type="PANTHER" id="PTHR43194:SF2">
    <property type="entry name" value="PEROXISOMAL MEMBRANE PROTEIN LPX1"/>
    <property type="match status" value="1"/>
</dbReference>
<keyword evidence="4" id="KW-1185">Reference proteome</keyword>
<reference evidence="3 4" key="1">
    <citation type="submission" date="2020-08" db="EMBL/GenBank/DDBJ databases">
        <title>Genomic Encyclopedia of Type Strains, Phase IV (KMG-IV): sequencing the most valuable type-strain genomes for metagenomic binning, comparative biology and taxonomic classification.</title>
        <authorList>
            <person name="Goeker M."/>
        </authorList>
    </citation>
    <scope>NUCLEOTIDE SEQUENCE [LARGE SCALE GENOMIC DNA]</scope>
    <source>
        <strain evidence="3 4">DSM 28101</strain>
    </source>
</reference>
<proteinExistence type="predicted"/>
<feature type="region of interest" description="Disordered" evidence="1">
    <location>
        <begin position="525"/>
        <end position="549"/>
    </location>
</feature>
<organism evidence="3 4">
    <name type="scientific">Martelella radicis</name>
    <dbReference type="NCBI Taxonomy" id="1397476"/>
    <lineage>
        <taxon>Bacteria</taxon>
        <taxon>Pseudomonadati</taxon>
        <taxon>Pseudomonadota</taxon>
        <taxon>Alphaproteobacteria</taxon>
        <taxon>Hyphomicrobiales</taxon>
        <taxon>Aurantimonadaceae</taxon>
        <taxon>Martelella</taxon>
    </lineage>
</organism>
<dbReference type="AlphaFoldDB" id="A0A7W6P7L1"/>
<sequence>MNLPRAALRRHLSRLAEIPKLLGSAALPRGWEEDDPEIREARSQIEVQQFFHTRLPAFDMPCCLLDSEGHAVYGSDEAFRPQELQLPAVNEHGVFISEHNNDLVLLLDVSRYWSDPPPRAAWLALNIGPRFFDTLTANPETGLTNSEYSLLSSLLAGHDLKQAAERLNTSYDTKRKQLQVIFQKFEVTSQAALTRLVSTRLMAYFIETLSRPLDDRPERKLLARHYGRDVLVHAVALESGKELPVWEFGDRRGRPLVFFHGLLSPSTFYEDKVTLLRRHGLRWIVVPRFFVPGAADTHPLGFLETYSDALAEYVRHFIGEPVTCVAVNSGVSWAVHFAHRHPELASRLVIAGAPYPPSHSMGVADRSMQAALSNAIRQRPFVLSALVRSYAMLTRSPALAARAYRHAYRDCPADLATIDRYIETGWALEWLRLIGERATASVVADLAVNERGWEHEAADLQQPLAFLHGGQDTMCPPAAIARFCEGIARAELQLVPDAGHHVAASHFPRLCALAAGDLLLRDEPTSSAVPEKTIDKPVEGVTAARSGPH</sequence>
<evidence type="ECO:0000256" key="1">
    <source>
        <dbReference type="SAM" id="MobiDB-lite"/>
    </source>
</evidence>
<dbReference type="InterPro" id="IPR036388">
    <property type="entry name" value="WH-like_DNA-bd_sf"/>
</dbReference>
<dbReference type="GO" id="GO:0006355">
    <property type="term" value="P:regulation of DNA-templated transcription"/>
    <property type="evidence" value="ECO:0007669"/>
    <property type="project" value="InterPro"/>
</dbReference>
<protein>
    <submittedName>
        <fullName evidence="3">Pimeloyl-ACP methyl ester carboxylesterase/DNA-binding CsgD family transcriptional regulator</fullName>
    </submittedName>
</protein>
<comment type="caution">
    <text evidence="3">The sequence shown here is derived from an EMBL/GenBank/DDBJ whole genome shotgun (WGS) entry which is preliminary data.</text>
</comment>
<dbReference type="Proteomes" id="UP000530571">
    <property type="component" value="Unassembled WGS sequence"/>
</dbReference>
<dbReference type="RefSeq" id="WP_183481306.1">
    <property type="nucleotide sequence ID" value="NZ_JACIDZ010000001.1"/>
</dbReference>
<feature type="domain" description="HTH luxR-type" evidence="2">
    <location>
        <begin position="140"/>
        <end position="197"/>
    </location>
</feature>
<dbReference type="InterPro" id="IPR000792">
    <property type="entry name" value="Tscrpt_reg_LuxR_C"/>
</dbReference>
<keyword evidence="3" id="KW-0238">DNA-binding</keyword>
<name>A0A7W6P7L1_9HYPH</name>
<dbReference type="InterPro" id="IPR016032">
    <property type="entry name" value="Sig_transdc_resp-reg_C-effctor"/>
</dbReference>
<dbReference type="GO" id="GO:0003677">
    <property type="term" value="F:DNA binding"/>
    <property type="evidence" value="ECO:0007669"/>
    <property type="project" value="UniProtKB-KW"/>
</dbReference>